<dbReference type="SUPFAM" id="SSF101801">
    <property type="entry name" value="Surface presentation of antigens (SPOA)"/>
    <property type="match status" value="1"/>
</dbReference>
<dbReference type="InterPro" id="IPR051469">
    <property type="entry name" value="FliN/MopA/SpaO"/>
</dbReference>
<dbReference type="eggNOG" id="COG1886">
    <property type="taxonomic scope" value="Bacteria"/>
</dbReference>
<dbReference type="InterPro" id="IPR001543">
    <property type="entry name" value="FliN-like_C"/>
</dbReference>
<dbReference type="PANTHER" id="PTHR43484">
    <property type="match status" value="1"/>
</dbReference>
<evidence type="ECO:0000313" key="9">
    <source>
        <dbReference type="Proteomes" id="UP000182135"/>
    </source>
</evidence>
<evidence type="ECO:0000256" key="2">
    <source>
        <dbReference type="ARBA" id="ARBA00009226"/>
    </source>
</evidence>
<dbReference type="RefSeq" id="WP_074845550.1">
    <property type="nucleotide sequence ID" value="NZ_FOOE01000012.1"/>
</dbReference>
<dbReference type="EMBL" id="FOOE01000012">
    <property type="protein sequence ID" value="SFF84004.1"/>
    <property type="molecule type" value="Genomic_DNA"/>
</dbReference>
<name>A0A1I2LXR2_9CLOT</name>
<accession>A0A1I2LXR2</accession>
<feature type="domain" description="Flagellar motor switch protein FliN-like C-terminal" evidence="7">
    <location>
        <begin position="30"/>
        <end position="98"/>
    </location>
</feature>
<dbReference type="Gene3D" id="2.30.330.10">
    <property type="entry name" value="SpoA-like"/>
    <property type="match status" value="1"/>
</dbReference>
<evidence type="ECO:0000256" key="4">
    <source>
        <dbReference type="ARBA" id="ARBA00022500"/>
    </source>
</evidence>
<evidence type="ECO:0000256" key="6">
    <source>
        <dbReference type="ARBA" id="ARBA00023136"/>
    </source>
</evidence>
<keyword evidence="8" id="KW-0282">Flagellum</keyword>
<dbReference type="STRING" id="1529.SAMN04487885_11242"/>
<dbReference type="OrthoDB" id="1912158at2"/>
<dbReference type="AlphaFoldDB" id="A0A1I2LXR2"/>
<evidence type="ECO:0000256" key="5">
    <source>
        <dbReference type="ARBA" id="ARBA00022779"/>
    </source>
</evidence>
<protein>
    <submittedName>
        <fullName evidence="8">Flagellar motor switch protein FliN/FliY</fullName>
    </submittedName>
</protein>
<reference evidence="8 9" key="1">
    <citation type="submission" date="2016-10" db="EMBL/GenBank/DDBJ databases">
        <authorList>
            <person name="de Groot N.N."/>
        </authorList>
    </citation>
    <scope>NUCLEOTIDE SEQUENCE [LARGE SCALE GENOMIC DNA]</scope>
    <source>
        <strain evidence="8 9">NLAE-zl-G419</strain>
    </source>
</reference>
<dbReference type="Pfam" id="PF01052">
    <property type="entry name" value="FliMN_C"/>
    <property type="match status" value="1"/>
</dbReference>
<keyword evidence="5" id="KW-0283">Flagellar rotation</keyword>
<keyword evidence="6" id="KW-0472">Membrane</keyword>
<sequence>METRLKEKVYEVEFESLNIKEVEKFENNKAVLNANVDVSVTIGSCRGTIKDVLDLKEGDIIYLNKTVDEDLDININGKNVALGESLKVDDKMSVRILDFKK</sequence>
<organism evidence="8 9">
    <name type="scientific">Clostridium cadaveris</name>
    <dbReference type="NCBI Taxonomy" id="1529"/>
    <lineage>
        <taxon>Bacteria</taxon>
        <taxon>Bacillati</taxon>
        <taxon>Bacillota</taxon>
        <taxon>Clostridia</taxon>
        <taxon>Eubacteriales</taxon>
        <taxon>Clostridiaceae</taxon>
        <taxon>Clostridium</taxon>
    </lineage>
</organism>
<dbReference type="GO" id="GO:0003774">
    <property type="term" value="F:cytoskeletal motor activity"/>
    <property type="evidence" value="ECO:0007669"/>
    <property type="project" value="InterPro"/>
</dbReference>
<evidence type="ECO:0000256" key="1">
    <source>
        <dbReference type="ARBA" id="ARBA00004413"/>
    </source>
</evidence>
<proteinExistence type="inferred from homology"/>
<dbReference type="Proteomes" id="UP000182135">
    <property type="component" value="Unassembled WGS sequence"/>
</dbReference>
<keyword evidence="9" id="KW-1185">Reference proteome</keyword>
<gene>
    <name evidence="8" type="ORF">SAMN04487885_11242</name>
</gene>
<dbReference type="GO" id="GO:0005886">
    <property type="term" value="C:plasma membrane"/>
    <property type="evidence" value="ECO:0007669"/>
    <property type="project" value="UniProtKB-SubCell"/>
</dbReference>
<dbReference type="PANTHER" id="PTHR43484:SF1">
    <property type="entry name" value="FLAGELLAR MOTOR SWITCH PROTEIN FLIN"/>
    <property type="match status" value="1"/>
</dbReference>
<comment type="subcellular location">
    <subcellularLocation>
        <location evidence="1">Cell membrane</location>
        <topology evidence="1">Peripheral membrane protein</topology>
        <orientation evidence="1">Cytoplasmic side</orientation>
    </subcellularLocation>
</comment>
<dbReference type="GO" id="GO:0006935">
    <property type="term" value="P:chemotaxis"/>
    <property type="evidence" value="ECO:0007669"/>
    <property type="project" value="UniProtKB-KW"/>
</dbReference>
<dbReference type="InterPro" id="IPR036429">
    <property type="entry name" value="SpoA-like_sf"/>
</dbReference>
<comment type="similarity">
    <text evidence="2">Belongs to the FliN/MopA/SpaO family.</text>
</comment>
<dbReference type="GO" id="GO:0009425">
    <property type="term" value="C:bacterial-type flagellum basal body"/>
    <property type="evidence" value="ECO:0007669"/>
    <property type="project" value="InterPro"/>
</dbReference>
<keyword evidence="8" id="KW-0966">Cell projection</keyword>
<dbReference type="InterPro" id="IPR001172">
    <property type="entry name" value="FliN_T3SS_HrcQb"/>
</dbReference>
<evidence type="ECO:0000259" key="7">
    <source>
        <dbReference type="Pfam" id="PF01052"/>
    </source>
</evidence>
<keyword evidence="4" id="KW-0145">Chemotaxis</keyword>
<evidence type="ECO:0000256" key="3">
    <source>
        <dbReference type="ARBA" id="ARBA00022475"/>
    </source>
</evidence>
<dbReference type="GO" id="GO:0071973">
    <property type="term" value="P:bacterial-type flagellum-dependent cell motility"/>
    <property type="evidence" value="ECO:0007669"/>
    <property type="project" value="InterPro"/>
</dbReference>
<dbReference type="PRINTS" id="PR00956">
    <property type="entry name" value="FLGMOTORFLIN"/>
</dbReference>
<keyword evidence="3" id="KW-1003">Cell membrane</keyword>
<evidence type="ECO:0000313" key="8">
    <source>
        <dbReference type="EMBL" id="SFF84004.1"/>
    </source>
</evidence>
<keyword evidence="8" id="KW-0969">Cilium</keyword>